<organism evidence="2 3">
    <name type="scientific">Salvia divinorum</name>
    <name type="common">Maria pastora</name>
    <name type="synonym">Diviner's sage</name>
    <dbReference type="NCBI Taxonomy" id="28513"/>
    <lineage>
        <taxon>Eukaryota</taxon>
        <taxon>Viridiplantae</taxon>
        <taxon>Streptophyta</taxon>
        <taxon>Embryophyta</taxon>
        <taxon>Tracheophyta</taxon>
        <taxon>Spermatophyta</taxon>
        <taxon>Magnoliopsida</taxon>
        <taxon>eudicotyledons</taxon>
        <taxon>Gunneridae</taxon>
        <taxon>Pentapetalae</taxon>
        <taxon>asterids</taxon>
        <taxon>lamiids</taxon>
        <taxon>Lamiales</taxon>
        <taxon>Lamiaceae</taxon>
        <taxon>Nepetoideae</taxon>
        <taxon>Mentheae</taxon>
        <taxon>Salviinae</taxon>
        <taxon>Salvia</taxon>
        <taxon>Salvia subgen. Calosphace</taxon>
    </lineage>
</organism>
<keyword evidence="2" id="KW-0449">Lipoprotein</keyword>
<accession>A0ABD1H477</accession>
<dbReference type="EMBL" id="JBEAFC010000007">
    <property type="protein sequence ID" value="KAL1551215.1"/>
    <property type="molecule type" value="Genomic_DNA"/>
</dbReference>
<sequence>MATFASSSSSFRSLIFVALLLINTWGSCIAMRPGRSVSIVKENGHSSMGLNYFQELRSEEKLHFAKLVKGVPIPPSGPSKRHNSLPQD</sequence>
<evidence type="ECO:0000256" key="1">
    <source>
        <dbReference type="SAM" id="SignalP"/>
    </source>
</evidence>
<proteinExistence type="predicted"/>
<keyword evidence="3" id="KW-1185">Reference proteome</keyword>
<keyword evidence="1" id="KW-0732">Signal</keyword>
<protein>
    <submittedName>
        <fullName evidence="2">Membrane lipoprotein</fullName>
    </submittedName>
</protein>
<name>A0ABD1H477_SALDI</name>
<comment type="caution">
    <text evidence="2">The sequence shown here is derived from an EMBL/GenBank/DDBJ whole genome shotgun (WGS) entry which is preliminary data.</text>
</comment>
<evidence type="ECO:0000313" key="3">
    <source>
        <dbReference type="Proteomes" id="UP001567538"/>
    </source>
</evidence>
<dbReference type="AlphaFoldDB" id="A0ABD1H477"/>
<feature type="chain" id="PRO_5044803874" evidence="1">
    <location>
        <begin position="31"/>
        <end position="88"/>
    </location>
</feature>
<dbReference type="Proteomes" id="UP001567538">
    <property type="component" value="Unassembled WGS sequence"/>
</dbReference>
<reference evidence="2 3" key="1">
    <citation type="submission" date="2024-06" db="EMBL/GenBank/DDBJ databases">
        <title>A chromosome level genome sequence of Diviner's sage (Salvia divinorum).</title>
        <authorList>
            <person name="Ford S.A."/>
            <person name="Ro D.-K."/>
            <person name="Ness R.W."/>
            <person name="Phillips M.A."/>
        </authorList>
    </citation>
    <scope>NUCLEOTIDE SEQUENCE [LARGE SCALE GENOMIC DNA]</scope>
    <source>
        <strain evidence="2">SAF-2024a</strain>
        <tissue evidence="2">Leaf</tissue>
    </source>
</reference>
<evidence type="ECO:0000313" key="2">
    <source>
        <dbReference type="EMBL" id="KAL1551215.1"/>
    </source>
</evidence>
<feature type="signal peptide" evidence="1">
    <location>
        <begin position="1"/>
        <end position="30"/>
    </location>
</feature>
<gene>
    <name evidence="2" type="ORF">AAHA92_19085</name>
</gene>